<evidence type="ECO:0000256" key="3">
    <source>
        <dbReference type="ARBA" id="ARBA00022525"/>
    </source>
</evidence>
<dbReference type="SUPFAM" id="SSF47090">
    <property type="entry name" value="PGBD-like"/>
    <property type="match status" value="1"/>
</dbReference>
<accession>A0A6J0V7M9</accession>
<dbReference type="AlphaFoldDB" id="A0A6J0V7M9"/>
<dbReference type="GO" id="GO:0005615">
    <property type="term" value="C:extracellular space"/>
    <property type="evidence" value="ECO:0007669"/>
    <property type="project" value="TreeGrafter"/>
</dbReference>
<dbReference type="PROSITE" id="PS00546">
    <property type="entry name" value="CYSTEINE_SWITCH"/>
    <property type="match status" value="1"/>
</dbReference>
<keyword evidence="11" id="KW-0865">Zymogen</keyword>
<dbReference type="InterPro" id="IPR033739">
    <property type="entry name" value="M10A_MMP"/>
</dbReference>
<comment type="subcellular location">
    <subcellularLocation>
        <location evidence="1">Secreted</location>
    </subcellularLocation>
</comment>
<dbReference type="PANTHER" id="PTHR10201">
    <property type="entry name" value="MATRIX METALLOPROTEINASE"/>
    <property type="match status" value="1"/>
</dbReference>
<protein>
    <submittedName>
        <fullName evidence="19">Macrophage metalloelastase-like</fullName>
    </submittedName>
</protein>
<keyword evidence="8 15" id="KW-0862">Zinc</keyword>
<evidence type="ECO:0000256" key="2">
    <source>
        <dbReference type="ARBA" id="ARBA00010370"/>
    </source>
</evidence>
<dbReference type="Pfam" id="PF00413">
    <property type="entry name" value="Peptidase_M10"/>
    <property type="match status" value="1"/>
</dbReference>
<feature type="chain" id="PRO_5047003860" evidence="16">
    <location>
        <begin position="19"/>
        <end position="259"/>
    </location>
</feature>
<keyword evidence="10" id="KW-0177">Collagen degradation</keyword>
<keyword evidence="7" id="KW-0378">Hydrolase</keyword>
<dbReference type="InterPro" id="IPR024079">
    <property type="entry name" value="MetalloPept_cat_dom_sf"/>
</dbReference>
<feature type="binding site" evidence="15">
    <location>
        <position position="161"/>
    </location>
    <ligand>
        <name>Zn(2+)</name>
        <dbReference type="ChEBI" id="CHEBI:29105"/>
        <label>1</label>
    </ligand>
</feature>
<evidence type="ECO:0000256" key="8">
    <source>
        <dbReference type="ARBA" id="ARBA00022833"/>
    </source>
</evidence>
<feature type="binding site" description="in inhibited form" evidence="15">
    <location>
        <position position="87"/>
    </location>
    <ligand>
        <name>Zn(2+)</name>
        <dbReference type="ChEBI" id="CHEBI:29105"/>
        <label>2</label>
        <note>catalytic</note>
    </ligand>
</feature>
<keyword evidence="18" id="KW-1185">Reference proteome</keyword>
<feature type="binding site" evidence="15">
    <location>
        <position position="176"/>
    </location>
    <ligand>
        <name>Zn(2+)</name>
        <dbReference type="ChEBI" id="CHEBI:29105"/>
        <label>1</label>
    </ligand>
</feature>
<proteinExistence type="inferred from homology"/>
<keyword evidence="9" id="KW-0482">Metalloprotease</keyword>
<dbReference type="Gene3D" id="3.40.390.10">
    <property type="entry name" value="Collagenase (Catalytic Domain)"/>
    <property type="match status" value="1"/>
</dbReference>
<dbReference type="InParanoid" id="A0A6J0V7M9"/>
<dbReference type="PRINTS" id="PR00138">
    <property type="entry name" value="MATRIXIN"/>
</dbReference>
<gene>
    <name evidence="19" type="primary">LOC110089077</name>
</gene>
<dbReference type="GO" id="GO:0030574">
    <property type="term" value="P:collagen catabolic process"/>
    <property type="evidence" value="ECO:0007669"/>
    <property type="project" value="UniProtKB-KW"/>
</dbReference>
<feature type="binding site" evidence="15">
    <location>
        <position position="194"/>
    </location>
    <ligand>
        <name>Ca(2+)</name>
        <dbReference type="ChEBI" id="CHEBI:29108"/>
        <label>3</label>
    </ligand>
</feature>
<dbReference type="PANTHER" id="PTHR10201:SF165">
    <property type="entry name" value="COLLAGENASE 3"/>
    <property type="match status" value="1"/>
</dbReference>
<dbReference type="GO" id="GO:0031012">
    <property type="term" value="C:extracellular matrix"/>
    <property type="evidence" value="ECO:0007669"/>
    <property type="project" value="InterPro"/>
</dbReference>
<keyword evidence="12" id="KW-1015">Disulfide bond</keyword>
<name>A0A6J0V7M9_9SAUR</name>
<feature type="binding site" evidence="15">
    <location>
        <position position="151"/>
    </location>
    <ligand>
        <name>Ca(2+)</name>
        <dbReference type="ChEBI" id="CHEBI:29108"/>
        <label>2</label>
    </ligand>
</feature>
<evidence type="ECO:0000256" key="1">
    <source>
        <dbReference type="ARBA" id="ARBA00004613"/>
    </source>
</evidence>
<evidence type="ECO:0000256" key="10">
    <source>
        <dbReference type="ARBA" id="ARBA00023105"/>
    </source>
</evidence>
<keyword evidence="13" id="KW-0325">Glycoprotein</keyword>
<dbReference type="GeneID" id="110089077"/>
<feature type="binding site" evidence="15">
    <location>
        <position position="215"/>
    </location>
    <ligand>
        <name>Zn(2+)</name>
        <dbReference type="ChEBI" id="CHEBI:29105"/>
        <label>2</label>
        <note>catalytic</note>
    </ligand>
</feature>
<dbReference type="GO" id="GO:0030198">
    <property type="term" value="P:extracellular matrix organization"/>
    <property type="evidence" value="ECO:0007669"/>
    <property type="project" value="TreeGrafter"/>
</dbReference>
<feature type="active site" evidence="14">
    <location>
        <position position="212"/>
    </location>
</feature>
<evidence type="ECO:0000256" key="4">
    <source>
        <dbReference type="ARBA" id="ARBA00022670"/>
    </source>
</evidence>
<evidence type="ECO:0000256" key="13">
    <source>
        <dbReference type="ARBA" id="ARBA00023180"/>
    </source>
</evidence>
<feature type="binding site" evidence="15">
    <location>
        <position position="168"/>
    </location>
    <ligand>
        <name>Ca(2+)</name>
        <dbReference type="ChEBI" id="CHEBI:29108"/>
        <label>3</label>
    </ligand>
</feature>
<keyword evidence="15" id="KW-0106">Calcium</keyword>
<dbReference type="GO" id="GO:0004222">
    <property type="term" value="F:metalloendopeptidase activity"/>
    <property type="evidence" value="ECO:0007669"/>
    <property type="project" value="InterPro"/>
</dbReference>
<evidence type="ECO:0000256" key="7">
    <source>
        <dbReference type="ARBA" id="ARBA00022801"/>
    </source>
</evidence>
<dbReference type="OrthoDB" id="406838at2759"/>
<keyword evidence="4" id="KW-0645">Protease</keyword>
<feature type="binding site" evidence="15">
    <location>
        <position position="187"/>
    </location>
    <ligand>
        <name>Ca(2+)</name>
        <dbReference type="ChEBI" id="CHEBI:29108"/>
        <label>2</label>
    </ligand>
</feature>
<dbReference type="InterPro" id="IPR021190">
    <property type="entry name" value="Pept_M10A"/>
</dbReference>
<evidence type="ECO:0000256" key="16">
    <source>
        <dbReference type="SAM" id="SignalP"/>
    </source>
</evidence>
<dbReference type="Proteomes" id="UP001652642">
    <property type="component" value="Chromosome 3"/>
</dbReference>
<feature type="binding site" evidence="15">
    <location>
        <position position="163"/>
    </location>
    <ligand>
        <name>Zn(2+)</name>
        <dbReference type="ChEBI" id="CHEBI:29105"/>
        <label>1</label>
    </ligand>
</feature>
<evidence type="ECO:0000256" key="5">
    <source>
        <dbReference type="ARBA" id="ARBA00022723"/>
    </source>
</evidence>
<dbReference type="SMART" id="SM00235">
    <property type="entry name" value="ZnMc"/>
    <property type="match status" value="1"/>
</dbReference>
<keyword evidence="6 16" id="KW-0732">Signal</keyword>
<feature type="binding site" evidence="15">
    <location>
        <position position="185"/>
    </location>
    <ligand>
        <name>Ca(2+)</name>
        <dbReference type="ChEBI" id="CHEBI:29108"/>
        <label>2</label>
    </ligand>
</feature>
<dbReference type="InterPro" id="IPR021158">
    <property type="entry name" value="Pept_M10A_Zn_BS"/>
</dbReference>
<dbReference type="GO" id="GO:0008270">
    <property type="term" value="F:zinc ion binding"/>
    <property type="evidence" value="ECO:0007669"/>
    <property type="project" value="InterPro"/>
</dbReference>
<sequence length="259" mass="29364">MMNCLLIFTSLFLPYSFAIPIPSNLEEPGTGDLKFLEVYLDKFFPSVHKTATLGLEQRLREMQKFFHVTVTGKMNRETLEVMNQPRCGVPDAPGYKAAIGSRWGKTILTYRINNYTPDMHPAKVREVIAKAFKVWSDVTPLQFRRTTGPADIEILFASGAHGDYAPFDGRGGVLAHAYFPGSGIGGDAHFDESEQWSEYNRETNLFLVAAHEFGHSLGLSHTNVQGALMFPSYSYRNPNNYKLPYDDRQRIQRLYGKRK</sequence>
<reference evidence="19" key="1">
    <citation type="submission" date="2025-08" db="UniProtKB">
        <authorList>
            <consortium name="RefSeq"/>
        </authorList>
    </citation>
    <scope>IDENTIFICATION</scope>
</reference>
<dbReference type="CDD" id="cd04278">
    <property type="entry name" value="ZnMc_MMP"/>
    <property type="match status" value="1"/>
</dbReference>
<dbReference type="InterPro" id="IPR001818">
    <property type="entry name" value="Pept_M10_metallopeptidase"/>
</dbReference>
<dbReference type="SUPFAM" id="SSF55486">
    <property type="entry name" value="Metalloproteases ('zincins'), catalytic domain"/>
    <property type="match status" value="1"/>
</dbReference>
<feature type="binding site" evidence="15">
    <location>
        <position position="189"/>
    </location>
    <ligand>
        <name>Zn(2+)</name>
        <dbReference type="ChEBI" id="CHEBI:29105"/>
        <label>1</label>
    </ligand>
</feature>
<feature type="signal peptide" evidence="16">
    <location>
        <begin position="1"/>
        <end position="18"/>
    </location>
</feature>
<comment type="cofactor">
    <cofactor evidence="15">
        <name>Ca(2+)</name>
        <dbReference type="ChEBI" id="CHEBI:29108"/>
    </cofactor>
    <text evidence="15">Can bind about 5 Ca(2+) ions per subunit.</text>
</comment>
<evidence type="ECO:0000256" key="6">
    <source>
        <dbReference type="ARBA" id="ARBA00022729"/>
    </source>
</evidence>
<comment type="similarity">
    <text evidence="2">Belongs to the peptidase M10A family.</text>
</comment>
<feature type="binding site" evidence="15">
    <location>
        <position position="221"/>
    </location>
    <ligand>
        <name>Zn(2+)</name>
        <dbReference type="ChEBI" id="CHEBI:29105"/>
        <label>2</label>
        <note>catalytic</note>
    </ligand>
</feature>
<dbReference type="RefSeq" id="XP_020667515.2">
    <property type="nucleotide sequence ID" value="XM_020811856.2"/>
</dbReference>
<feature type="binding site" evidence="15">
    <location>
        <position position="229"/>
    </location>
    <ligand>
        <name>Zn(2+)</name>
        <dbReference type="ChEBI" id="CHEBI:29105"/>
        <label>2</label>
        <note>catalytic</note>
    </ligand>
</feature>
<evidence type="ECO:0000256" key="14">
    <source>
        <dbReference type="PIRSR" id="PIRSR621190-1"/>
    </source>
</evidence>
<evidence type="ECO:0000256" key="12">
    <source>
        <dbReference type="ARBA" id="ARBA00023157"/>
    </source>
</evidence>
<evidence type="ECO:0000313" key="18">
    <source>
        <dbReference type="Proteomes" id="UP001652642"/>
    </source>
</evidence>
<keyword evidence="3" id="KW-0964">Secreted</keyword>
<evidence type="ECO:0000313" key="19">
    <source>
        <dbReference type="RefSeq" id="XP_020667515.2"/>
    </source>
</evidence>
<evidence type="ECO:0000259" key="17">
    <source>
        <dbReference type="SMART" id="SM00235"/>
    </source>
</evidence>
<dbReference type="GO" id="GO:0006508">
    <property type="term" value="P:proteolysis"/>
    <property type="evidence" value="ECO:0007669"/>
    <property type="project" value="UniProtKB-KW"/>
</dbReference>
<evidence type="ECO:0000256" key="9">
    <source>
        <dbReference type="ARBA" id="ARBA00023049"/>
    </source>
</evidence>
<feature type="binding site" evidence="15">
    <location>
        <position position="118"/>
    </location>
    <ligand>
        <name>Ca(2+)</name>
        <dbReference type="ChEBI" id="CHEBI:29108"/>
        <label>1</label>
    </ligand>
</feature>
<comment type="cofactor">
    <cofactor evidence="15">
        <name>Zn(2+)</name>
        <dbReference type="ChEBI" id="CHEBI:29105"/>
    </cofactor>
    <text evidence="15">Binds 2 Zn(2+) ions per subunit.</text>
</comment>
<dbReference type="InterPro" id="IPR036365">
    <property type="entry name" value="PGBD-like_sf"/>
</dbReference>
<dbReference type="InterPro" id="IPR002477">
    <property type="entry name" value="Peptidoglycan-bd-like"/>
</dbReference>
<feature type="binding site" evidence="15">
    <location>
        <position position="169"/>
    </location>
    <ligand>
        <name>Ca(2+)</name>
        <dbReference type="ChEBI" id="CHEBI:29108"/>
        <label>3</label>
    </ligand>
</feature>
<dbReference type="Pfam" id="PF01471">
    <property type="entry name" value="PG_binding_1"/>
    <property type="match status" value="1"/>
</dbReference>
<keyword evidence="5 15" id="KW-0479">Metal-binding</keyword>
<dbReference type="InterPro" id="IPR006026">
    <property type="entry name" value="Peptidase_Metallo"/>
</dbReference>
<evidence type="ECO:0000256" key="11">
    <source>
        <dbReference type="ARBA" id="ARBA00023145"/>
    </source>
</evidence>
<feature type="binding site" evidence="15">
    <location>
        <position position="194"/>
    </location>
    <ligand>
        <name>Ca(2+)</name>
        <dbReference type="ChEBI" id="CHEBI:29108"/>
        <label>1</label>
    </ligand>
</feature>
<feature type="binding site" evidence="15">
    <location>
        <position position="211"/>
    </location>
    <ligand>
        <name>Zn(2+)</name>
        <dbReference type="ChEBI" id="CHEBI:29105"/>
        <label>2</label>
        <note>catalytic</note>
    </ligand>
</feature>
<feature type="binding site" evidence="15">
    <location>
        <position position="191"/>
    </location>
    <ligand>
        <name>Ca(2+)</name>
        <dbReference type="ChEBI" id="CHEBI:29108"/>
        <label>3</label>
    </ligand>
</feature>
<evidence type="ECO:0000256" key="15">
    <source>
        <dbReference type="PIRSR" id="PIRSR621190-2"/>
    </source>
</evidence>
<feature type="domain" description="Peptidase metallopeptidase" evidence="17">
    <location>
        <begin position="99"/>
        <end position="257"/>
    </location>
</feature>
<organism evidence="18 19">
    <name type="scientific">Pogona vitticeps</name>
    <name type="common">central bearded dragon</name>
    <dbReference type="NCBI Taxonomy" id="103695"/>
    <lineage>
        <taxon>Eukaryota</taxon>
        <taxon>Metazoa</taxon>
        <taxon>Chordata</taxon>
        <taxon>Craniata</taxon>
        <taxon>Vertebrata</taxon>
        <taxon>Euteleostomi</taxon>
        <taxon>Lepidosauria</taxon>
        <taxon>Squamata</taxon>
        <taxon>Bifurcata</taxon>
        <taxon>Unidentata</taxon>
        <taxon>Episquamata</taxon>
        <taxon>Toxicofera</taxon>
        <taxon>Iguania</taxon>
        <taxon>Acrodonta</taxon>
        <taxon>Agamidae</taxon>
        <taxon>Amphibolurinae</taxon>
        <taxon>Pogona</taxon>
    </lineage>
</organism>
<dbReference type="KEGG" id="pvt:110089077"/>